<proteinExistence type="predicted"/>
<evidence type="ECO:0000256" key="1">
    <source>
        <dbReference type="ARBA" id="ARBA00004651"/>
    </source>
</evidence>
<dbReference type="SUPFAM" id="SSF52540">
    <property type="entry name" value="P-loop containing nucleoside triphosphate hydrolases"/>
    <property type="match status" value="2"/>
</dbReference>
<feature type="transmembrane region" description="Helical" evidence="7">
    <location>
        <begin position="12"/>
        <end position="40"/>
    </location>
</feature>
<dbReference type="Gene3D" id="3.40.50.300">
    <property type="entry name" value="P-loop containing nucleotide triphosphate hydrolases"/>
    <property type="match status" value="2"/>
</dbReference>
<evidence type="ECO:0000256" key="6">
    <source>
        <dbReference type="SAM" id="MobiDB-lite"/>
    </source>
</evidence>
<keyword evidence="3 7" id="KW-0812">Transmembrane</keyword>
<dbReference type="CDD" id="cd01127">
    <property type="entry name" value="TrwB_TraG_TraD_VirD4"/>
    <property type="match status" value="1"/>
</dbReference>
<dbReference type="PANTHER" id="PTHR37937:SF1">
    <property type="entry name" value="CONJUGATIVE TRANSFER: DNA TRANSPORT"/>
    <property type="match status" value="1"/>
</dbReference>
<comment type="caution">
    <text evidence="9">The sequence shown here is derived from an EMBL/GenBank/DDBJ whole genome shotgun (WGS) entry which is preliminary data.</text>
</comment>
<evidence type="ECO:0000256" key="4">
    <source>
        <dbReference type="ARBA" id="ARBA00022989"/>
    </source>
</evidence>
<dbReference type="Pfam" id="PF12696">
    <property type="entry name" value="TraG-D_C"/>
    <property type="match status" value="1"/>
</dbReference>
<dbReference type="InterPro" id="IPR049978">
    <property type="entry name" value="SCO6880-like"/>
</dbReference>
<sequence>MASTVVLGVGSVLVFLFIMASQIWVAAAIAVAAFIVATVLGSKDRNGRSKPERWIARGMFSRAEKKNRTTYKAGPTSQLPDGSFRAPGVLAATEPVTFTDLFGHQGVMLWHRKLKTGTVFVIANSSGLGLLDQDRVDRMVGTWAAFQRDAGSNTELVQVSVTTQSTTDPGERLPDAVAVGRAQAGSQSVPAFARATMDEVVANLNQDVPKLEQWIALTFSAKANEGEGVPERTAEELATDVSSLLSGFLEQLEQAGAGSVSLMQERDLIDQTHVAYNPLAAAAVEKARLSEAGTGLRWEEVGPSAARVVGSPGRYEHGGVVSKSWQMWRPPAGTFRENALVALLAPNSEMLQKRVTVFYRPQSPDKSANQVQQSLTNAQFAANQKNRRPTSSQIIALEKARKAEREQAEGASLVRFSIVVTATVERPEQLPRVAATLRRNASQGVQLGLRECDYNDDAAFAFNLGLGVVPDAVATIPADLTDAILNKFFGRSAAQSNGQMRELTEKGMDVPHGGMNSWVEAPPEFTATSNQTAGLWPFAVGTSSPLVGAVLGRNQLNGSVVCGDPINLFLRGIISSPSCFILGLQARGKSSVAVRMALALVDQGFLFVGASDVKPDLAGLTVEVGGQVIRVAPGVGSINPLDAGPLWRRLGELPEALQRQMRAEIHSRRLNALTGLLELVFKAPLDARQQEPTVLSMAITEAAEHAEAQSRQPIIQDVVDVITAARPAIMAAILVDDETSYRGQVRNLLAGLNALGAHGPFGDVFCRHTSEEMHIDQSVDFDLSAIDETLLDLRAAVQIVCWSYAQAGISAAKTLAEAGLMEERHHLMIMDELWQALRASELLVHQIDGITRLNRTKGLGQLLITHSMKDLQLSTEELTKIATGFMERSSMKVLGGLAQNEMGMLETVFPLSEQEKALLVAWSAEGSVNPKTGRTSPPPGRGRFMLKTGEAPGVPFQTNLTAGEMRVHDTNAAWAAAQARNKSFIGVLILFTAVMGAVGLVHLGDVLTPVAGDLPWNPFTLGIQLATGAVDWPTAATFLVGLEVVAGVAALMIWGTRTPSKTQEAARRMSPPGRINPAMGPARTTEAQRLHPEAENIGPGLTIGLVGKNPIYQGWRECSAHVWGTGRGKTTSQVIRHAVEAPGAFVMTSNKVDGVAEVLAARTTTGSTVWLFDPQRIWRDSTRPAMIFNLLATVTDTVSAGEVASIFETASAAGAAGGKGDPQFDSQGRDYLSWCLLAAAKSGKTLADVLGWVSSADFLEPAQLLKQAGHTGPAAAVDGMSRQPEDTRGSVAASAQRMSSALVHDELLAWTTPTPGVPVFNPHRFVTSRDTLILLTQDAAGSGAAFVSTLVYAVVTAAQQAARRAGGRLPVPLVADLDEVGNVVKLKQLPEWYSFFGSMGIVVSAYFQTKGQGVDMLQRTGWDTLWSAAAVKVYGGGSDDAEFLESLRKLIGTYDAKVRSTSTSRGVASRSVQTQQRDIMPVSKLSELPAGHAWVKTSTGGGTIVATVRWFEDKELTARITPVLERITEGQRR</sequence>
<name>A0A9W6C2M5_9CHLO</name>
<comment type="subcellular location">
    <subcellularLocation>
        <location evidence="1">Cell membrane</location>
        <topology evidence="1">Multi-pass membrane protein</topology>
    </subcellularLocation>
</comment>
<accession>A0A9W6C2M5</accession>
<keyword evidence="4 7" id="KW-1133">Transmembrane helix</keyword>
<keyword evidence="5 7" id="KW-0472">Membrane</keyword>
<dbReference type="Proteomes" id="UP001165080">
    <property type="component" value="Unassembled WGS sequence"/>
</dbReference>
<dbReference type="NCBIfam" id="NF042935">
    <property type="entry name" value="SCO6880_fam"/>
    <property type="match status" value="1"/>
</dbReference>
<evidence type="ECO:0000313" key="9">
    <source>
        <dbReference type="EMBL" id="GLC62614.1"/>
    </source>
</evidence>
<evidence type="ECO:0000313" key="10">
    <source>
        <dbReference type="Proteomes" id="UP001165080"/>
    </source>
</evidence>
<dbReference type="InterPro" id="IPR051539">
    <property type="entry name" value="T4SS-coupling_protein"/>
</dbReference>
<keyword evidence="2" id="KW-1003">Cell membrane</keyword>
<feature type="region of interest" description="Disordered" evidence="6">
    <location>
        <begin position="1062"/>
        <end position="1081"/>
    </location>
</feature>
<reference evidence="9 10" key="1">
    <citation type="journal article" date="2023" name="Commun. Biol.">
        <title>Reorganization of the ancestral sex-determining regions during the evolution of trioecy in Pleodorina starrii.</title>
        <authorList>
            <person name="Takahashi K."/>
            <person name="Suzuki S."/>
            <person name="Kawai-Toyooka H."/>
            <person name="Yamamoto K."/>
            <person name="Hamaji T."/>
            <person name="Ootsuki R."/>
            <person name="Yamaguchi H."/>
            <person name="Kawachi M."/>
            <person name="Higashiyama T."/>
            <person name="Nozaki H."/>
        </authorList>
    </citation>
    <scope>NUCLEOTIDE SEQUENCE [LARGE SCALE GENOMIC DNA]</scope>
    <source>
        <strain evidence="9 10">NIES-4479</strain>
    </source>
</reference>
<evidence type="ECO:0000256" key="5">
    <source>
        <dbReference type="ARBA" id="ARBA00023136"/>
    </source>
</evidence>
<keyword evidence="10" id="KW-1185">Reference proteome</keyword>
<feature type="domain" description="TraD/TraG TraM recognition site" evidence="8">
    <location>
        <begin position="1373"/>
        <end position="1489"/>
    </location>
</feature>
<dbReference type="EMBL" id="BRXU01000067">
    <property type="protein sequence ID" value="GLC62614.1"/>
    <property type="molecule type" value="Genomic_DNA"/>
</dbReference>
<protein>
    <recommendedName>
        <fullName evidence="8">TraD/TraG TraM recognition site domain-containing protein</fullName>
    </recommendedName>
</protein>
<dbReference type="GO" id="GO:0005886">
    <property type="term" value="C:plasma membrane"/>
    <property type="evidence" value="ECO:0007669"/>
    <property type="project" value="UniProtKB-SubCell"/>
</dbReference>
<gene>
    <name evidence="9" type="primary">PLESTB003748</name>
    <name evidence="9" type="ORF">PLESTB_001919500</name>
</gene>
<dbReference type="PANTHER" id="PTHR37937">
    <property type="entry name" value="CONJUGATIVE TRANSFER: DNA TRANSPORT"/>
    <property type="match status" value="1"/>
</dbReference>
<dbReference type="InterPro" id="IPR032689">
    <property type="entry name" value="TraG-D_C"/>
</dbReference>
<evidence type="ECO:0000256" key="7">
    <source>
        <dbReference type="SAM" id="Phobius"/>
    </source>
</evidence>
<evidence type="ECO:0000256" key="3">
    <source>
        <dbReference type="ARBA" id="ARBA00022692"/>
    </source>
</evidence>
<evidence type="ECO:0000259" key="8">
    <source>
        <dbReference type="Pfam" id="PF12696"/>
    </source>
</evidence>
<dbReference type="InterPro" id="IPR027417">
    <property type="entry name" value="P-loop_NTPase"/>
</dbReference>
<organism evidence="9 10">
    <name type="scientific">Pleodorina starrii</name>
    <dbReference type="NCBI Taxonomy" id="330485"/>
    <lineage>
        <taxon>Eukaryota</taxon>
        <taxon>Viridiplantae</taxon>
        <taxon>Chlorophyta</taxon>
        <taxon>core chlorophytes</taxon>
        <taxon>Chlorophyceae</taxon>
        <taxon>CS clade</taxon>
        <taxon>Chlamydomonadales</taxon>
        <taxon>Volvocaceae</taxon>
        <taxon>Pleodorina</taxon>
    </lineage>
</organism>
<evidence type="ECO:0000256" key="2">
    <source>
        <dbReference type="ARBA" id="ARBA00022475"/>
    </source>
</evidence>